<dbReference type="PROSITE" id="PS01319">
    <property type="entry name" value="RBFA"/>
    <property type="match status" value="1"/>
</dbReference>
<gene>
    <name evidence="2 3" type="primary">rbfA</name>
    <name evidence="3" type="ORF">IAB51_09435</name>
</gene>
<dbReference type="HAMAP" id="MF_00003">
    <property type="entry name" value="RbfA"/>
    <property type="match status" value="1"/>
</dbReference>
<reference evidence="3" key="2">
    <citation type="journal article" date="2021" name="PeerJ">
        <title>Extensive microbial diversity within the chicken gut microbiome revealed by metagenomics and culture.</title>
        <authorList>
            <person name="Gilroy R."/>
            <person name="Ravi A."/>
            <person name="Getino M."/>
            <person name="Pursley I."/>
            <person name="Horton D.L."/>
            <person name="Alikhan N.F."/>
            <person name="Baker D."/>
            <person name="Gharbi K."/>
            <person name="Hall N."/>
            <person name="Watson M."/>
            <person name="Adriaenssens E.M."/>
            <person name="Foster-Nyarko E."/>
            <person name="Jarju S."/>
            <person name="Secka A."/>
            <person name="Antonio M."/>
            <person name="Oren A."/>
            <person name="Chaudhuri R.R."/>
            <person name="La Ragione R."/>
            <person name="Hildebrand F."/>
            <person name="Pallen M.J."/>
        </authorList>
    </citation>
    <scope>NUCLEOTIDE SEQUENCE</scope>
    <source>
        <strain evidence="3">CHK199-13235</strain>
    </source>
</reference>
<organism evidence="3 4">
    <name type="scientific">Candidatus Merdivicinus excrementipullorum</name>
    <dbReference type="NCBI Taxonomy" id="2840867"/>
    <lineage>
        <taxon>Bacteria</taxon>
        <taxon>Bacillati</taxon>
        <taxon>Bacillota</taxon>
        <taxon>Clostridia</taxon>
        <taxon>Eubacteriales</taxon>
        <taxon>Oscillospiraceae</taxon>
        <taxon>Oscillospiraceae incertae sedis</taxon>
        <taxon>Candidatus Merdivicinus</taxon>
    </lineage>
</organism>
<dbReference type="EMBL" id="DVJP01000063">
    <property type="protein sequence ID" value="HIS77010.1"/>
    <property type="molecule type" value="Genomic_DNA"/>
</dbReference>
<dbReference type="Pfam" id="PF02033">
    <property type="entry name" value="RBFA"/>
    <property type="match status" value="1"/>
</dbReference>
<dbReference type="PANTHER" id="PTHR33515:SF1">
    <property type="entry name" value="RIBOSOME-BINDING FACTOR A, CHLOROPLASTIC-RELATED"/>
    <property type="match status" value="1"/>
</dbReference>
<dbReference type="GO" id="GO:0043024">
    <property type="term" value="F:ribosomal small subunit binding"/>
    <property type="evidence" value="ECO:0007669"/>
    <property type="project" value="TreeGrafter"/>
</dbReference>
<reference evidence="3" key="1">
    <citation type="submission" date="2020-10" db="EMBL/GenBank/DDBJ databases">
        <authorList>
            <person name="Gilroy R."/>
        </authorList>
    </citation>
    <scope>NUCLEOTIDE SEQUENCE</scope>
    <source>
        <strain evidence="3">CHK199-13235</strain>
    </source>
</reference>
<dbReference type="InterPro" id="IPR000238">
    <property type="entry name" value="RbfA"/>
</dbReference>
<dbReference type="PANTHER" id="PTHR33515">
    <property type="entry name" value="RIBOSOME-BINDING FACTOR A, CHLOROPLASTIC-RELATED"/>
    <property type="match status" value="1"/>
</dbReference>
<evidence type="ECO:0000313" key="3">
    <source>
        <dbReference type="EMBL" id="HIS77010.1"/>
    </source>
</evidence>
<comment type="similarity">
    <text evidence="2">Belongs to the RbfA family.</text>
</comment>
<comment type="subunit">
    <text evidence="2">Monomer. Binds 30S ribosomal subunits, but not 50S ribosomal subunits or 70S ribosomes.</text>
</comment>
<evidence type="ECO:0000256" key="2">
    <source>
        <dbReference type="HAMAP-Rule" id="MF_00003"/>
    </source>
</evidence>
<dbReference type="GO" id="GO:0005829">
    <property type="term" value="C:cytosol"/>
    <property type="evidence" value="ECO:0007669"/>
    <property type="project" value="TreeGrafter"/>
</dbReference>
<comment type="caution">
    <text evidence="3">The sequence shown here is derived from an EMBL/GenBank/DDBJ whole genome shotgun (WGS) entry which is preliminary data.</text>
</comment>
<dbReference type="InterPro" id="IPR020053">
    <property type="entry name" value="Ribosome-bd_factorA_CS"/>
</dbReference>
<comment type="function">
    <text evidence="2">One of several proteins that assist in the late maturation steps of the functional core of the 30S ribosomal subunit. Associates with free 30S ribosomal subunits (but not with 30S subunits that are part of 70S ribosomes or polysomes). Required for efficient processing of 16S rRNA. May interact with the 5'-terminal helix region of 16S rRNA.</text>
</comment>
<dbReference type="GO" id="GO:0030490">
    <property type="term" value="P:maturation of SSU-rRNA"/>
    <property type="evidence" value="ECO:0007669"/>
    <property type="project" value="UniProtKB-UniRule"/>
</dbReference>
<dbReference type="InterPro" id="IPR015946">
    <property type="entry name" value="KH_dom-like_a/b"/>
</dbReference>
<keyword evidence="2" id="KW-0963">Cytoplasm</keyword>
<dbReference type="InterPro" id="IPR023799">
    <property type="entry name" value="RbfA_dom_sf"/>
</dbReference>
<sequence>MASFKIGRLSEDIKRELSLLIRELKDPRISKMLSIIRCEVSGDLSHCKVNVSALEGETATKESIKGLNSASGFLRRELGNRLHLRKCPELHFIPDGSIAYSAKINHILQELDLEEEAGDEPKE</sequence>
<dbReference type="Gene3D" id="3.30.300.20">
    <property type="match status" value="1"/>
</dbReference>
<name>A0A9D1FPI7_9FIRM</name>
<keyword evidence="1 2" id="KW-0690">Ribosome biogenesis</keyword>
<dbReference type="AlphaFoldDB" id="A0A9D1FPI7"/>
<dbReference type="SUPFAM" id="SSF89919">
    <property type="entry name" value="Ribosome-binding factor A, RbfA"/>
    <property type="match status" value="1"/>
</dbReference>
<accession>A0A9D1FPI7</accession>
<proteinExistence type="inferred from homology"/>
<evidence type="ECO:0000256" key="1">
    <source>
        <dbReference type="ARBA" id="ARBA00022517"/>
    </source>
</evidence>
<comment type="subcellular location">
    <subcellularLocation>
        <location evidence="2">Cytoplasm</location>
    </subcellularLocation>
</comment>
<dbReference type="Proteomes" id="UP000824002">
    <property type="component" value="Unassembled WGS sequence"/>
</dbReference>
<dbReference type="NCBIfam" id="TIGR00082">
    <property type="entry name" value="rbfA"/>
    <property type="match status" value="1"/>
</dbReference>
<evidence type="ECO:0000313" key="4">
    <source>
        <dbReference type="Proteomes" id="UP000824002"/>
    </source>
</evidence>
<protein>
    <recommendedName>
        <fullName evidence="2">Ribosome-binding factor A</fullName>
    </recommendedName>
</protein>